<dbReference type="AlphaFoldDB" id="A0A8J6KK27"/>
<evidence type="ECO:0000313" key="2">
    <source>
        <dbReference type="EMBL" id="KAH0499958.1"/>
    </source>
</evidence>
<proteinExistence type="predicted"/>
<name>A0A8J6KK27_MICOH</name>
<evidence type="ECO:0000313" key="3">
    <source>
        <dbReference type="Proteomes" id="UP000710432"/>
    </source>
</evidence>
<gene>
    <name evidence="2" type="ORF">LTLLF_203410</name>
</gene>
<evidence type="ECO:0000256" key="1">
    <source>
        <dbReference type="SAM" id="MobiDB-lite"/>
    </source>
</evidence>
<comment type="caution">
    <text evidence="2">The sequence shown here is derived from an EMBL/GenBank/DDBJ whole genome shotgun (WGS) entry which is preliminary data.</text>
</comment>
<sequence length="73" mass="7869">LCRPGSSSHCLDYPPKSQQAPPKQQPSWTAPVGSDTWGGPGPQLYQQCAAVPGQTANPKVGFQLPSTYYYCKD</sequence>
<feature type="region of interest" description="Disordered" evidence="1">
    <location>
        <begin position="1"/>
        <end position="40"/>
    </location>
</feature>
<dbReference type="Proteomes" id="UP000710432">
    <property type="component" value="Unassembled WGS sequence"/>
</dbReference>
<organism evidence="2 3">
    <name type="scientific">Microtus ochrogaster</name>
    <name type="common">Prairie vole</name>
    <dbReference type="NCBI Taxonomy" id="79684"/>
    <lineage>
        <taxon>Eukaryota</taxon>
        <taxon>Metazoa</taxon>
        <taxon>Chordata</taxon>
        <taxon>Craniata</taxon>
        <taxon>Vertebrata</taxon>
        <taxon>Euteleostomi</taxon>
        <taxon>Mammalia</taxon>
        <taxon>Eutheria</taxon>
        <taxon>Euarchontoglires</taxon>
        <taxon>Glires</taxon>
        <taxon>Rodentia</taxon>
        <taxon>Myomorpha</taxon>
        <taxon>Muroidea</taxon>
        <taxon>Cricetidae</taxon>
        <taxon>Arvicolinae</taxon>
        <taxon>Microtus</taxon>
    </lineage>
</organism>
<reference evidence="2" key="1">
    <citation type="submission" date="2020-03" db="EMBL/GenBank/DDBJ databases">
        <title>Studies in the Genomics of Life Span.</title>
        <authorList>
            <person name="Glass D."/>
        </authorList>
    </citation>
    <scope>NUCLEOTIDE SEQUENCE</scope>
    <source>
        <strain evidence="2">LTLLF</strain>
        <tissue evidence="2">Muscle</tissue>
    </source>
</reference>
<feature type="compositionally biased region" description="Low complexity" evidence="1">
    <location>
        <begin position="14"/>
        <end position="27"/>
    </location>
</feature>
<dbReference type="EMBL" id="JAATJU010028100">
    <property type="protein sequence ID" value="KAH0499958.1"/>
    <property type="molecule type" value="Genomic_DNA"/>
</dbReference>
<feature type="non-terminal residue" evidence="2">
    <location>
        <position position="1"/>
    </location>
</feature>
<protein>
    <submittedName>
        <fullName evidence="2">Putative zinc finger RNA-binding protein 2 isoform X2</fullName>
    </submittedName>
</protein>
<accession>A0A8J6KK27</accession>